<dbReference type="Proteomes" id="UP001381693">
    <property type="component" value="Unassembled WGS sequence"/>
</dbReference>
<reference evidence="2 3" key="1">
    <citation type="submission" date="2023-11" db="EMBL/GenBank/DDBJ databases">
        <title>Halocaridina rubra genome assembly.</title>
        <authorList>
            <person name="Smith C."/>
        </authorList>
    </citation>
    <scope>NUCLEOTIDE SEQUENCE [LARGE SCALE GENOMIC DNA]</scope>
    <source>
        <strain evidence="2">EP-1</strain>
        <tissue evidence="2">Whole</tissue>
    </source>
</reference>
<feature type="region of interest" description="Disordered" evidence="1">
    <location>
        <begin position="326"/>
        <end position="351"/>
    </location>
</feature>
<organism evidence="2 3">
    <name type="scientific">Halocaridina rubra</name>
    <name type="common">Hawaiian red shrimp</name>
    <dbReference type="NCBI Taxonomy" id="373956"/>
    <lineage>
        <taxon>Eukaryota</taxon>
        <taxon>Metazoa</taxon>
        <taxon>Ecdysozoa</taxon>
        <taxon>Arthropoda</taxon>
        <taxon>Crustacea</taxon>
        <taxon>Multicrustacea</taxon>
        <taxon>Malacostraca</taxon>
        <taxon>Eumalacostraca</taxon>
        <taxon>Eucarida</taxon>
        <taxon>Decapoda</taxon>
        <taxon>Pleocyemata</taxon>
        <taxon>Caridea</taxon>
        <taxon>Atyoidea</taxon>
        <taxon>Atyidae</taxon>
        <taxon>Halocaridina</taxon>
    </lineage>
</organism>
<feature type="region of interest" description="Disordered" evidence="1">
    <location>
        <begin position="72"/>
        <end position="221"/>
    </location>
</feature>
<dbReference type="AlphaFoldDB" id="A0AAN8XAH3"/>
<evidence type="ECO:0000256" key="1">
    <source>
        <dbReference type="SAM" id="MobiDB-lite"/>
    </source>
</evidence>
<dbReference type="EMBL" id="JAXCGZ010005784">
    <property type="protein sequence ID" value="KAK7080805.1"/>
    <property type="molecule type" value="Genomic_DNA"/>
</dbReference>
<comment type="caution">
    <text evidence="2">The sequence shown here is derived from an EMBL/GenBank/DDBJ whole genome shotgun (WGS) entry which is preliminary data.</text>
</comment>
<accession>A0AAN8XAH3</accession>
<feature type="compositionally biased region" description="Polar residues" evidence="1">
    <location>
        <begin position="76"/>
        <end position="85"/>
    </location>
</feature>
<evidence type="ECO:0008006" key="4">
    <source>
        <dbReference type="Google" id="ProtNLM"/>
    </source>
</evidence>
<protein>
    <recommendedName>
        <fullName evidence="4">Tyrosine-protein kinase PR2</fullName>
    </recommendedName>
</protein>
<feature type="compositionally biased region" description="Gly residues" evidence="1">
    <location>
        <begin position="337"/>
        <end position="346"/>
    </location>
</feature>
<keyword evidence="3" id="KW-1185">Reference proteome</keyword>
<feature type="compositionally biased region" description="Pro residues" evidence="1">
    <location>
        <begin position="124"/>
        <end position="135"/>
    </location>
</feature>
<sequence length="467" mass="50708">MYGIIALLRQVLKSSISEEAKEVYNSLVDRPGLCEPLPYRSEPDPPVCEPEPAEHNPLRMLRAGVTVRPKVRGNKHNFSSGFSTIERSHGMRSSGIREGLSVTPSNIDIGTHQTLPKGFKHTKVPPPVKPKPIPLIIPNSAYNATSDADSVTSPDSANSDYLNQEPGNPLPLPPRDRTRQSASLTKPRHQRKHPLIIPGGVANSLLRGGGHSPAVSDKNESSGGRLIIQHTHNPHLESQSAETTSAVPALPVMDGFNNEDSSSVTGQRLPPAKPPRLFTSPSAMDDSFESQVASEMDALDDIQEEDQGVSPVGRMPPPFPNPDTYSNGTDNHITNGFGEGPSGGSGTLYQSGDHVSCEDLLDFAMDRPNSRRTQGPARGTQSDEVHIMQKVLKNEHVSPEECVVALNECEWDVHRALKLVRLQLLIPSHRVPIEAARHTLASFSWDVSKAASYLMATRGINEDTAQV</sequence>
<name>A0AAN8XAH3_HALRR</name>
<evidence type="ECO:0000313" key="2">
    <source>
        <dbReference type="EMBL" id="KAK7080805.1"/>
    </source>
</evidence>
<proteinExistence type="predicted"/>
<feature type="compositionally biased region" description="Polar residues" evidence="1">
    <location>
        <begin position="102"/>
        <end position="114"/>
    </location>
</feature>
<feature type="region of interest" description="Disordered" evidence="1">
    <location>
        <begin position="251"/>
        <end position="283"/>
    </location>
</feature>
<feature type="compositionally biased region" description="Polar residues" evidence="1">
    <location>
        <begin position="140"/>
        <end position="166"/>
    </location>
</feature>
<gene>
    <name evidence="2" type="ORF">SK128_015469</name>
</gene>
<evidence type="ECO:0000313" key="3">
    <source>
        <dbReference type="Proteomes" id="UP001381693"/>
    </source>
</evidence>